<proteinExistence type="predicted"/>
<dbReference type="PANTHER" id="PTHR36454">
    <property type="entry name" value="LMO2823 PROTEIN"/>
    <property type="match status" value="1"/>
</dbReference>
<dbReference type="EMBL" id="JBHMCT010000013">
    <property type="protein sequence ID" value="MFB9556948.1"/>
    <property type="molecule type" value="Genomic_DNA"/>
</dbReference>
<keyword evidence="2" id="KW-1185">Reference proteome</keyword>
<evidence type="ECO:0000313" key="1">
    <source>
        <dbReference type="EMBL" id="MFB9556948.1"/>
    </source>
</evidence>
<dbReference type="PANTHER" id="PTHR36454:SF1">
    <property type="entry name" value="DUF1015 DOMAIN-CONTAINING PROTEIN"/>
    <property type="match status" value="1"/>
</dbReference>
<protein>
    <submittedName>
        <fullName evidence="1">DUF1015 domain-containing protein</fullName>
    </submittedName>
</protein>
<accession>A0ABV5QUZ2</accession>
<reference evidence="1 2" key="1">
    <citation type="submission" date="2024-09" db="EMBL/GenBank/DDBJ databases">
        <authorList>
            <person name="Sun Q."/>
            <person name="Mori K."/>
        </authorList>
    </citation>
    <scope>NUCLEOTIDE SEQUENCE [LARGE SCALE GENOMIC DNA]</scope>
    <source>
        <strain evidence="1 2">JCM 4414</strain>
    </source>
</reference>
<sequence>MRLYPFRAVRYDSARAGQLSAVLSPPYDDMSPAHARAQRARPHHIARLLLAPDPQDAAGQMERWLERGVLRRDPEPSLYVYEQRLGPRLLQRGLIGEFALSGGQAEPVVPHEDVRDHVVQQRAVHMSGLRAQLEPLLLTHRAAEGTGRRLADWVAQHPRVASAQLGGITHYLWRCSDRADQAMLTAGLATSQVPLVADGHHRLAACRRLSRWRDGLPWNRSLALLVDSASTPLRLTAIHRVLPGLDVEKAARAAAGVARVRPLPSGPRLPRPDELVLVGGGNAWSVTDPSSAAVVDALEGLPSAWHRQPAAVTDHLLIARCWSVPDLPGTVTYLHDANRAVAAVTAEGSGTAVLLPTPTTGEVRELAEQGVLMPRKSTSFGPKPAAGMAMRVLTP</sequence>
<comment type="caution">
    <text evidence="1">The sequence shown here is derived from an EMBL/GenBank/DDBJ whole genome shotgun (WGS) entry which is preliminary data.</text>
</comment>
<dbReference type="InterPro" id="IPR008323">
    <property type="entry name" value="UCP033563"/>
</dbReference>
<name>A0ABV5QUZ2_9ACTN</name>
<evidence type="ECO:0000313" key="2">
    <source>
        <dbReference type="Proteomes" id="UP001589716"/>
    </source>
</evidence>
<organism evidence="1 2">
    <name type="scientific">Streptomyces roseoviridis</name>
    <dbReference type="NCBI Taxonomy" id="67361"/>
    <lineage>
        <taxon>Bacteria</taxon>
        <taxon>Bacillati</taxon>
        <taxon>Actinomycetota</taxon>
        <taxon>Actinomycetes</taxon>
        <taxon>Kitasatosporales</taxon>
        <taxon>Streptomycetaceae</taxon>
        <taxon>Streptomyces</taxon>
    </lineage>
</organism>
<gene>
    <name evidence="1" type="ORF">ACFFTP_22485</name>
</gene>
<dbReference type="RefSeq" id="WP_382745994.1">
    <property type="nucleotide sequence ID" value="NZ_JBHMCT010000013.1"/>
</dbReference>
<dbReference type="Pfam" id="PF06245">
    <property type="entry name" value="DUF1015"/>
    <property type="match status" value="1"/>
</dbReference>
<dbReference type="Proteomes" id="UP001589716">
    <property type="component" value="Unassembled WGS sequence"/>
</dbReference>